<protein>
    <submittedName>
        <fullName evidence="2">AbgT family transporter</fullName>
    </submittedName>
</protein>
<feature type="transmembrane region" description="Helical" evidence="1">
    <location>
        <begin position="300"/>
        <end position="319"/>
    </location>
</feature>
<feature type="transmembrane region" description="Helical" evidence="1">
    <location>
        <begin position="406"/>
        <end position="425"/>
    </location>
</feature>
<dbReference type="EMBL" id="JAUBDI010000008">
    <property type="protein sequence ID" value="MDW0113478.1"/>
    <property type="molecule type" value="Genomic_DNA"/>
</dbReference>
<gene>
    <name evidence="2" type="ORF">QT711_09790</name>
</gene>
<feature type="transmembrane region" description="Helical" evidence="1">
    <location>
        <begin position="160"/>
        <end position="190"/>
    </location>
</feature>
<feature type="transmembrane region" description="Helical" evidence="1">
    <location>
        <begin position="210"/>
        <end position="232"/>
    </location>
</feature>
<name>A0ABU4G936_9BACL</name>
<keyword evidence="1" id="KW-0472">Membrane</keyword>
<reference evidence="2 3" key="1">
    <citation type="submission" date="2023-06" db="EMBL/GenBank/DDBJ databases">
        <title>Sporosarcina sp. nov., isolated from Korean traditional fermented seafood 'Jeotgal'.</title>
        <authorList>
            <person name="Yang A.I."/>
            <person name="Shin N.-R."/>
        </authorList>
    </citation>
    <scope>NUCLEOTIDE SEQUENCE [LARGE SCALE GENOMIC DNA]</scope>
    <source>
        <strain evidence="2 3">KCTC13119</strain>
    </source>
</reference>
<organism evidence="2 3">
    <name type="scientific">Sporosarcina saromensis</name>
    <dbReference type="NCBI Taxonomy" id="359365"/>
    <lineage>
        <taxon>Bacteria</taxon>
        <taxon>Bacillati</taxon>
        <taxon>Bacillota</taxon>
        <taxon>Bacilli</taxon>
        <taxon>Bacillales</taxon>
        <taxon>Caryophanaceae</taxon>
        <taxon>Sporosarcina</taxon>
    </lineage>
</organism>
<sequence length="504" mass="54906">MKEKKGFFQKFLDIVEKVGNKLPDPFALFVGLAVLMIIVSWIFSLFNASVVHPGKGEVLPIKSLISAEGLQFILTSMLDNFTGFAPLGLVVVMMLGVGLAEKVGMLDYAVRKTILKSPPFLLTYTVVFVGIMGNLASDAAVVLIPPLAALVFYKVGRHPLAGLAAGFAGAGAGFTANLFIAGTDALLAGITTEAARIMDETFIVSPVDNWFFNIASVIVLTIVGGLLTTKFIEPRLGVYKGDAVVDEETEEHPKAKKAFISAVLAGLLYVILIVVTIYLPNSPLTNENGELLPKSPFLSGIIPIILFFFIIIGVTYGMVIGKIKSSKDISHYMSESVKDLSSYIVLVFAIAQFTAYFNWSNLGTWVAVNGAEFLESVNFTGMPLIIGYIIFTSLMNFLITSGSAKWAIEAPIFVPMFMELGYHPAFTQVAYRIADSSTNIVTPLFPYMVIILAFMQRYDKKASIGTYMSLMIPYSLVFLITWIILILVFFYAGIPFGPGIPARM</sequence>
<feature type="transmembrane region" description="Helical" evidence="1">
    <location>
        <begin position="467"/>
        <end position="494"/>
    </location>
</feature>
<comment type="caution">
    <text evidence="2">The sequence shown here is derived from an EMBL/GenBank/DDBJ whole genome shotgun (WGS) entry which is preliminary data.</text>
</comment>
<dbReference type="Proteomes" id="UP001282284">
    <property type="component" value="Unassembled WGS sequence"/>
</dbReference>
<accession>A0ABU4G936</accession>
<dbReference type="InterPro" id="IPR004697">
    <property type="entry name" value="AbgT"/>
</dbReference>
<keyword evidence="1" id="KW-0812">Transmembrane</keyword>
<proteinExistence type="predicted"/>
<feature type="transmembrane region" description="Helical" evidence="1">
    <location>
        <begin position="26"/>
        <end position="46"/>
    </location>
</feature>
<evidence type="ECO:0000313" key="2">
    <source>
        <dbReference type="EMBL" id="MDW0113478.1"/>
    </source>
</evidence>
<dbReference type="Pfam" id="PF03806">
    <property type="entry name" value="ABG_transport"/>
    <property type="match status" value="1"/>
</dbReference>
<dbReference type="PANTHER" id="PTHR30282">
    <property type="entry name" value="P-AMINOBENZOYL GLUTAMATE TRANSPORTER"/>
    <property type="match status" value="1"/>
</dbReference>
<feature type="transmembrane region" description="Helical" evidence="1">
    <location>
        <begin position="340"/>
        <end position="359"/>
    </location>
</feature>
<feature type="transmembrane region" description="Helical" evidence="1">
    <location>
        <begin position="379"/>
        <end position="399"/>
    </location>
</feature>
<keyword evidence="3" id="KW-1185">Reference proteome</keyword>
<feature type="transmembrane region" description="Helical" evidence="1">
    <location>
        <begin position="258"/>
        <end position="280"/>
    </location>
</feature>
<keyword evidence="1" id="KW-1133">Transmembrane helix</keyword>
<feature type="transmembrane region" description="Helical" evidence="1">
    <location>
        <begin position="81"/>
        <end position="100"/>
    </location>
</feature>
<evidence type="ECO:0000256" key="1">
    <source>
        <dbReference type="SAM" id="Phobius"/>
    </source>
</evidence>
<dbReference type="PANTHER" id="PTHR30282:SF0">
    <property type="entry name" value="P-AMINOBENZOYL-GLUTAMATE TRANSPORT PROTEIN"/>
    <property type="match status" value="1"/>
</dbReference>
<feature type="transmembrane region" description="Helical" evidence="1">
    <location>
        <begin position="437"/>
        <end position="455"/>
    </location>
</feature>
<evidence type="ECO:0000313" key="3">
    <source>
        <dbReference type="Proteomes" id="UP001282284"/>
    </source>
</evidence>
<feature type="transmembrane region" description="Helical" evidence="1">
    <location>
        <begin position="120"/>
        <end position="153"/>
    </location>
</feature>